<dbReference type="Proteomes" id="UP000307380">
    <property type="component" value="Unassembled WGS sequence"/>
</dbReference>
<organism evidence="2 3">
    <name type="scientific">Orlajensenia flava</name>
    <dbReference type="NCBI Taxonomy" id="2565934"/>
    <lineage>
        <taxon>Bacteria</taxon>
        <taxon>Bacillati</taxon>
        <taxon>Actinomycetota</taxon>
        <taxon>Actinomycetes</taxon>
        <taxon>Micrococcales</taxon>
        <taxon>Microbacteriaceae</taxon>
        <taxon>Orlajensenia</taxon>
    </lineage>
</organism>
<keyword evidence="1" id="KW-0472">Membrane</keyword>
<keyword evidence="1" id="KW-0812">Transmembrane</keyword>
<dbReference type="AlphaFoldDB" id="A0A4S4FSY0"/>
<protein>
    <submittedName>
        <fullName evidence="2">Uncharacterized protein</fullName>
    </submittedName>
</protein>
<sequence length="113" mass="11747">MTTPGQQGATGQRRAWDLALTIALLIVLGLVTVVLFFMTALLTMSCGGGSCSSSPNVTGFSIAFYGPVVLFVVATVLAIVWLVRRRLAFWIPLAGLVLAVGCYVLGGAIVTAS</sequence>
<accession>A0A4S4FSY0</accession>
<comment type="caution">
    <text evidence="2">The sequence shown here is derived from an EMBL/GenBank/DDBJ whole genome shotgun (WGS) entry which is preliminary data.</text>
</comment>
<dbReference type="OrthoDB" id="5072405at2"/>
<proteinExistence type="predicted"/>
<keyword evidence="3" id="KW-1185">Reference proteome</keyword>
<dbReference type="InterPro" id="IPR046231">
    <property type="entry name" value="DUF6264"/>
</dbReference>
<feature type="transmembrane region" description="Helical" evidence="1">
    <location>
        <begin position="90"/>
        <end position="110"/>
    </location>
</feature>
<evidence type="ECO:0000313" key="2">
    <source>
        <dbReference type="EMBL" id="THG33860.1"/>
    </source>
</evidence>
<dbReference type="Pfam" id="PF19779">
    <property type="entry name" value="DUF6264"/>
    <property type="match status" value="1"/>
</dbReference>
<feature type="transmembrane region" description="Helical" evidence="1">
    <location>
        <begin position="18"/>
        <end position="42"/>
    </location>
</feature>
<dbReference type="EMBL" id="SSSN01000007">
    <property type="protein sequence ID" value="THG33860.1"/>
    <property type="molecule type" value="Genomic_DNA"/>
</dbReference>
<evidence type="ECO:0000256" key="1">
    <source>
        <dbReference type="SAM" id="Phobius"/>
    </source>
</evidence>
<feature type="transmembrane region" description="Helical" evidence="1">
    <location>
        <begin position="62"/>
        <end position="83"/>
    </location>
</feature>
<name>A0A4S4FSY0_9MICO</name>
<dbReference type="RefSeq" id="WP_136424499.1">
    <property type="nucleotide sequence ID" value="NZ_SSSN01000007.1"/>
</dbReference>
<gene>
    <name evidence="2" type="ORF">E6C70_10455</name>
</gene>
<evidence type="ECO:0000313" key="3">
    <source>
        <dbReference type="Proteomes" id="UP000307380"/>
    </source>
</evidence>
<reference evidence="2 3" key="1">
    <citation type="submission" date="2019-04" db="EMBL/GenBank/DDBJ databases">
        <authorList>
            <person name="Jiang L."/>
        </authorList>
    </citation>
    <scope>NUCLEOTIDE SEQUENCE [LARGE SCALE GENOMIC DNA]</scope>
    <source>
        <strain evidence="2 3">YIM 131861</strain>
    </source>
</reference>
<keyword evidence="1" id="KW-1133">Transmembrane helix</keyword>